<dbReference type="PANTHER" id="PTHR11545">
    <property type="entry name" value="RIBOSOMAL PROTEIN L13"/>
    <property type="match status" value="1"/>
</dbReference>
<dbReference type="GO" id="GO:0006412">
    <property type="term" value="P:translation"/>
    <property type="evidence" value="ECO:0007669"/>
    <property type="project" value="UniProtKB-UniRule"/>
</dbReference>
<gene>
    <name evidence="4" type="primary">rplM</name>
    <name evidence="6" type="ORF">UX60_C0044G0011</name>
</gene>
<dbReference type="EMBL" id="LCMV01000044">
    <property type="protein sequence ID" value="KKU42885.1"/>
    <property type="molecule type" value="Genomic_DNA"/>
</dbReference>
<dbReference type="InterPro" id="IPR005823">
    <property type="entry name" value="Ribosomal_uL13_bac-type"/>
</dbReference>
<evidence type="ECO:0000256" key="2">
    <source>
        <dbReference type="ARBA" id="ARBA00022980"/>
    </source>
</evidence>
<comment type="subunit">
    <text evidence="4">Part of the 50S ribosomal subunit.</text>
</comment>
<dbReference type="NCBIfam" id="TIGR01066">
    <property type="entry name" value="rplM_bact"/>
    <property type="match status" value="1"/>
</dbReference>
<dbReference type="GO" id="GO:0003729">
    <property type="term" value="F:mRNA binding"/>
    <property type="evidence" value="ECO:0007669"/>
    <property type="project" value="TreeGrafter"/>
</dbReference>
<dbReference type="AlphaFoldDB" id="A0A0G1TBT1"/>
<dbReference type="Gene3D" id="3.90.1180.10">
    <property type="entry name" value="Ribosomal protein L13"/>
    <property type="match status" value="1"/>
</dbReference>
<dbReference type="PANTHER" id="PTHR11545:SF2">
    <property type="entry name" value="LARGE RIBOSOMAL SUBUNIT PROTEIN UL13M"/>
    <property type="match status" value="1"/>
</dbReference>
<dbReference type="PATRIC" id="fig|1618335.3.peg.505"/>
<sequence>MNTVTVASKRLPKHEMLGINRTTHKIDASGRILGRLATEIATILRGKNKTGFTLHEDHGDLVVVSNANKIVVTGNKLSQKMYYTHSGYPGTLKGKPLSEMIDSKPERVIMLAVRNMLPDNRLRQHWLKRLTFDTSSASPKRQRAEEQTSTIKSGGVL</sequence>
<comment type="function">
    <text evidence="4">This protein is one of the early assembly proteins of the 50S ribosomal subunit, although it is not seen to bind rRNA by itself. It is important during the early stages of 50S assembly.</text>
</comment>
<reference evidence="6 7" key="1">
    <citation type="journal article" date="2015" name="Nature">
        <title>rRNA introns, odd ribosomes, and small enigmatic genomes across a large radiation of phyla.</title>
        <authorList>
            <person name="Brown C.T."/>
            <person name="Hug L.A."/>
            <person name="Thomas B.C."/>
            <person name="Sharon I."/>
            <person name="Castelle C.J."/>
            <person name="Singh A."/>
            <person name="Wilkins M.J."/>
            <person name="Williams K.H."/>
            <person name="Banfield J.F."/>
        </authorList>
    </citation>
    <scope>NUCLEOTIDE SEQUENCE [LARGE SCALE GENOMIC DNA]</scope>
</reference>
<evidence type="ECO:0000313" key="6">
    <source>
        <dbReference type="EMBL" id="KKU42885.1"/>
    </source>
</evidence>
<dbReference type="GO" id="GO:0003735">
    <property type="term" value="F:structural constituent of ribosome"/>
    <property type="evidence" value="ECO:0007669"/>
    <property type="project" value="InterPro"/>
</dbReference>
<keyword evidence="2 4" id="KW-0689">Ribosomal protein</keyword>
<dbReference type="InterPro" id="IPR036899">
    <property type="entry name" value="Ribosomal_uL13_sf"/>
</dbReference>
<evidence type="ECO:0000256" key="4">
    <source>
        <dbReference type="HAMAP-Rule" id="MF_01366"/>
    </source>
</evidence>
<feature type="region of interest" description="Disordered" evidence="5">
    <location>
        <begin position="135"/>
        <end position="157"/>
    </location>
</feature>
<dbReference type="CDD" id="cd00392">
    <property type="entry name" value="Ribosomal_L13"/>
    <property type="match status" value="1"/>
</dbReference>
<organism evidence="6 7">
    <name type="scientific">Berkelbacteria bacterium GW2011_GWA2_46_7</name>
    <dbReference type="NCBI Taxonomy" id="1618335"/>
    <lineage>
        <taxon>Bacteria</taxon>
        <taxon>Candidatus Berkelbacteria</taxon>
    </lineage>
</organism>
<comment type="caution">
    <text evidence="6">The sequence shown here is derived from an EMBL/GenBank/DDBJ whole genome shotgun (WGS) entry which is preliminary data.</text>
</comment>
<protein>
    <recommendedName>
        <fullName evidence="4">Large ribosomal subunit protein uL13</fullName>
    </recommendedName>
</protein>
<comment type="similarity">
    <text evidence="1 4">Belongs to the universal ribosomal protein uL13 family.</text>
</comment>
<evidence type="ECO:0000256" key="1">
    <source>
        <dbReference type="ARBA" id="ARBA00006227"/>
    </source>
</evidence>
<dbReference type="Pfam" id="PF00572">
    <property type="entry name" value="Ribosomal_L13"/>
    <property type="match status" value="1"/>
</dbReference>
<accession>A0A0G1TBT1</accession>
<evidence type="ECO:0000256" key="3">
    <source>
        <dbReference type="ARBA" id="ARBA00023274"/>
    </source>
</evidence>
<dbReference type="GO" id="GO:0022625">
    <property type="term" value="C:cytosolic large ribosomal subunit"/>
    <property type="evidence" value="ECO:0007669"/>
    <property type="project" value="TreeGrafter"/>
</dbReference>
<dbReference type="InterPro" id="IPR005822">
    <property type="entry name" value="Ribosomal_uL13"/>
</dbReference>
<keyword evidence="3 4" id="KW-0687">Ribonucleoprotein</keyword>
<proteinExistence type="inferred from homology"/>
<evidence type="ECO:0000256" key="5">
    <source>
        <dbReference type="SAM" id="MobiDB-lite"/>
    </source>
</evidence>
<dbReference type="GO" id="GO:0017148">
    <property type="term" value="P:negative regulation of translation"/>
    <property type="evidence" value="ECO:0007669"/>
    <property type="project" value="TreeGrafter"/>
</dbReference>
<name>A0A0G1TBT1_9BACT</name>
<dbReference type="HAMAP" id="MF_01366">
    <property type="entry name" value="Ribosomal_uL13"/>
    <property type="match status" value="1"/>
</dbReference>
<dbReference type="SUPFAM" id="SSF52161">
    <property type="entry name" value="Ribosomal protein L13"/>
    <property type="match status" value="1"/>
</dbReference>
<evidence type="ECO:0000313" key="7">
    <source>
        <dbReference type="Proteomes" id="UP000034487"/>
    </source>
</evidence>
<feature type="compositionally biased region" description="Polar residues" evidence="5">
    <location>
        <begin position="147"/>
        <end position="157"/>
    </location>
</feature>
<dbReference type="Proteomes" id="UP000034487">
    <property type="component" value="Unassembled WGS sequence"/>
</dbReference>